<name>A0AA37HTG0_9HYPH</name>
<comment type="caution">
    <text evidence="1">The sequence shown here is derived from an EMBL/GenBank/DDBJ whole genome shotgun (WGS) entry which is preliminary data.</text>
</comment>
<proteinExistence type="predicted"/>
<dbReference type="AlphaFoldDB" id="A0AA37HTG0"/>
<reference evidence="1" key="1">
    <citation type="journal article" date="2016" name="Front. Microbiol.">
        <title>Genome Sequence of the Piezophilic, Mesophilic Sulfate-Reducing Bacterium Desulfovibrio indicus J2T.</title>
        <authorList>
            <person name="Cao J."/>
            <person name="Maignien L."/>
            <person name="Shao Z."/>
            <person name="Alain K."/>
            <person name="Jebbar M."/>
        </authorList>
    </citation>
    <scope>NUCLEOTIDE SEQUENCE</scope>
    <source>
        <strain evidence="1">NBRC 103626</strain>
    </source>
</reference>
<protein>
    <submittedName>
        <fullName evidence="1">Uncharacterized protein</fullName>
    </submittedName>
</protein>
<organism evidence="1 2">
    <name type="scientific">Methylobacterium gregans</name>
    <dbReference type="NCBI Taxonomy" id="374424"/>
    <lineage>
        <taxon>Bacteria</taxon>
        <taxon>Pseudomonadati</taxon>
        <taxon>Pseudomonadota</taxon>
        <taxon>Alphaproteobacteria</taxon>
        <taxon>Hyphomicrobiales</taxon>
        <taxon>Methylobacteriaceae</taxon>
        <taxon>Methylobacterium</taxon>
    </lineage>
</organism>
<gene>
    <name evidence="1" type="ORF">NBEOAGPD_4540</name>
</gene>
<dbReference type="Proteomes" id="UP001055108">
    <property type="component" value="Unassembled WGS sequence"/>
</dbReference>
<dbReference type="EMBL" id="BPQM01000132">
    <property type="protein sequence ID" value="GJD81294.1"/>
    <property type="molecule type" value="Genomic_DNA"/>
</dbReference>
<sequence length="38" mass="4168">MVPFLVAILAGPVCAGAAMIFVRQRLIEAAREETRGYF</sequence>
<keyword evidence="2" id="KW-1185">Reference proteome</keyword>
<accession>A0AA37HTG0</accession>
<evidence type="ECO:0000313" key="1">
    <source>
        <dbReference type="EMBL" id="GJD81294.1"/>
    </source>
</evidence>
<reference evidence="1" key="2">
    <citation type="submission" date="2021-08" db="EMBL/GenBank/DDBJ databases">
        <authorList>
            <person name="Tani A."/>
            <person name="Ola A."/>
            <person name="Ogura Y."/>
            <person name="Katsura K."/>
            <person name="Hayashi T."/>
        </authorList>
    </citation>
    <scope>NUCLEOTIDE SEQUENCE</scope>
    <source>
        <strain evidence="1">NBRC 103626</strain>
    </source>
</reference>
<evidence type="ECO:0000313" key="2">
    <source>
        <dbReference type="Proteomes" id="UP001055108"/>
    </source>
</evidence>